<dbReference type="Gene3D" id="3.30.360.10">
    <property type="entry name" value="Dihydrodipicolinate Reductase, domain 2"/>
    <property type="match status" value="1"/>
</dbReference>
<dbReference type="PANTHER" id="PTHR42840">
    <property type="entry name" value="NAD(P)-BINDING ROSSMANN-FOLD SUPERFAMILY PROTEIN-RELATED"/>
    <property type="match status" value="1"/>
</dbReference>
<dbReference type="SUPFAM" id="SSF55347">
    <property type="entry name" value="Glyceraldehyde-3-phosphate dehydrogenase-like, C-terminal domain"/>
    <property type="match status" value="1"/>
</dbReference>
<dbReference type="Pfam" id="PF22725">
    <property type="entry name" value="GFO_IDH_MocA_C3"/>
    <property type="match status" value="1"/>
</dbReference>
<dbReference type="Gene3D" id="3.40.50.720">
    <property type="entry name" value="NAD(P)-binding Rossmann-like Domain"/>
    <property type="match status" value="1"/>
</dbReference>
<dbReference type="AlphaFoldDB" id="A0ABD3I9L5"/>
<organism evidence="3 4">
    <name type="scientific">Riccia sorocarpa</name>
    <dbReference type="NCBI Taxonomy" id="122646"/>
    <lineage>
        <taxon>Eukaryota</taxon>
        <taxon>Viridiplantae</taxon>
        <taxon>Streptophyta</taxon>
        <taxon>Embryophyta</taxon>
        <taxon>Marchantiophyta</taxon>
        <taxon>Marchantiopsida</taxon>
        <taxon>Marchantiidae</taxon>
        <taxon>Marchantiales</taxon>
        <taxon>Ricciaceae</taxon>
        <taxon>Riccia</taxon>
    </lineage>
</organism>
<dbReference type="PANTHER" id="PTHR42840:SF14">
    <property type="entry name" value="GFO_IDH_MOCA-LIKE OXIDOREDUCTASE N-TERMINAL DOMAIN-CONTAINING PROTEIN"/>
    <property type="match status" value="1"/>
</dbReference>
<comment type="caution">
    <text evidence="3">The sequence shown here is derived from an EMBL/GenBank/DDBJ whole genome shotgun (WGS) entry which is preliminary data.</text>
</comment>
<dbReference type="InterPro" id="IPR055170">
    <property type="entry name" value="GFO_IDH_MocA-like_dom"/>
</dbReference>
<keyword evidence="4" id="KW-1185">Reference proteome</keyword>
<sequence>MHTYPSSGTSNDPFLSEQCGADLRDFAPHAEAEWGEDGLERIFASSDIQCCAVVLPILVQPGIVFRALADGKHVLQAVSDGIKSLQEFHTCFRGDLTEDRIPIWAVAENFRFEPAFYKIIGPPAQTLIKNLGSMIVVQVNIEVPMNSKSKYFDSEWRRDPALKGGFITDCGVHFVAGLRTMMDGNDIVSVAAVATHRDPTLPPPDCLTAVLKFRNGCSGVMVITYASSNYKASWRVVCLEGSVQVERGFKDSQFGYPVTCAPLEGQSSSEFFPLLGLEAELRAFASDVKRKVLQVEVVPDWRSAPTEALKDLAIIETSLSSGSNPAAPMTMEPPSINETMWSVIL</sequence>
<dbReference type="EMBL" id="JBJQOH010000001">
    <property type="protein sequence ID" value="KAL3700352.1"/>
    <property type="molecule type" value="Genomic_DNA"/>
</dbReference>
<evidence type="ECO:0000313" key="4">
    <source>
        <dbReference type="Proteomes" id="UP001633002"/>
    </source>
</evidence>
<name>A0ABD3I9L5_9MARC</name>
<feature type="domain" description="GFO/IDH/MocA-like oxidoreductase" evidence="2">
    <location>
        <begin position="131"/>
        <end position="243"/>
    </location>
</feature>
<dbReference type="Proteomes" id="UP001633002">
    <property type="component" value="Unassembled WGS sequence"/>
</dbReference>
<reference evidence="3 4" key="1">
    <citation type="submission" date="2024-09" db="EMBL/GenBank/DDBJ databases">
        <title>Chromosome-scale assembly of Riccia sorocarpa.</title>
        <authorList>
            <person name="Paukszto L."/>
        </authorList>
    </citation>
    <scope>NUCLEOTIDE SEQUENCE [LARGE SCALE GENOMIC DNA]</scope>
    <source>
        <strain evidence="3">LP-2024</strain>
        <tissue evidence="3">Aerial parts of the thallus</tissue>
    </source>
</reference>
<proteinExistence type="inferred from homology"/>
<protein>
    <recommendedName>
        <fullName evidence="2">GFO/IDH/MocA-like oxidoreductase domain-containing protein</fullName>
    </recommendedName>
</protein>
<evidence type="ECO:0000256" key="1">
    <source>
        <dbReference type="ARBA" id="ARBA00010928"/>
    </source>
</evidence>
<evidence type="ECO:0000313" key="3">
    <source>
        <dbReference type="EMBL" id="KAL3700352.1"/>
    </source>
</evidence>
<accession>A0ABD3I9L5</accession>
<comment type="similarity">
    <text evidence="1">Belongs to the Gfo/Idh/MocA family.</text>
</comment>
<gene>
    <name evidence="3" type="ORF">R1sor_018374</name>
</gene>
<evidence type="ECO:0000259" key="2">
    <source>
        <dbReference type="Pfam" id="PF22725"/>
    </source>
</evidence>